<dbReference type="CDD" id="cd00609">
    <property type="entry name" value="AAT_like"/>
    <property type="match status" value="1"/>
</dbReference>
<dbReference type="AlphaFoldDB" id="A0A3N1LMS7"/>
<dbReference type="GO" id="GO:0006520">
    <property type="term" value="P:amino acid metabolic process"/>
    <property type="evidence" value="ECO:0007669"/>
    <property type="project" value="InterPro"/>
</dbReference>
<dbReference type="EC" id="2.6.1.-" evidence="7"/>
<evidence type="ECO:0000313" key="10">
    <source>
        <dbReference type="Proteomes" id="UP000278222"/>
    </source>
</evidence>
<dbReference type="InterPro" id="IPR015424">
    <property type="entry name" value="PyrdxlP-dep_Trfase"/>
</dbReference>
<keyword evidence="5" id="KW-0663">Pyridoxal phosphate</keyword>
<evidence type="ECO:0000256" key="2">
    <source>
        <dbReference type="ARBA" id="ARBA00007441"/>
    </source>
</evidence>
<evidence type="ECO:0000256" key="4">
    <source>
        <dbReference type="ARBA" id="ARBA00022679"/>
    </source>
</evidence>
<dbReference type="PANTHER" id="PTHR46383">
    <property type="entry name" value="ASPARTATE AMINOTRANSFERASE"/>
    <property type="match status" value="1"/>
</dbReference>
<feature type="domain" description="Aminotransferase class I/classII large" evidence="8">
    <location>
        <begin position="48"/>
        <end position="391"/>
    </location>
</feature>
<sequence>MTDQTASLADRLSFAAPVRPAAGILPSSKIGEVAMVGRGDPDVIPLWFGEGDLTTPDFINAAATKALQAGETFYTWQRGIPELRDAIAAYTQRVYGIDCGPERITVSGSGMQAILLTCQALVGPGDNAVIIGPIWPNIVSCVEIQQGEPRMVDLTFDGSSWSLDLDRLFAAVDDRTRLIFVNTPNNPTGWTMPSEMQKALLDFCRARRIWLVADEVYARIVYDRPVAPSFLEHAGPDDPLIVVQSFSKPWAMTGWRLGWITSPDNFGDLLAKLTQFNTSGSPAFLQHGALAAINEGEEFLAQMVERCRVGREVVLQGLSRFPRVRIARPDAAFYAFFAVDGMDDSLEFAKRLVRESKVGIAPGIAFGAGGEGYLRLCFASAPERLHKAMDRMAPLLA</sequence>
<keyword evidence="10" id="KW-1185">Reference proteome</keyword>
<dbReference type="Gene3D" id="3.40.640.10">
    <property type="entry name" value="Type I PLP-dependent aspartate aminotransferase-like (Major domain)"/>
    <property type="match status" value="1"/>
</dbReference>
<organism evidence="9 10">
    <name type="scientific">Stella humosa</name>
    <dbReference type="NCBI Taxonomy" id="94"/>
    <lineage>
        <taxon>Bacteria</taxon>
        <taxon>Pseudomonadati</taxon>
        <taxon>Pseudomonadota</taxon>
        <taxon>Alphaproteobacteria</taxon>
        <taxon>Rhodospirillales</taxon>
        <taxon>Stellaceae</taxon>
        <taxon>Stella</taxon>
    </lineage>
</organism>
<dbReference type="SUPFAM" id="SSF53383">
    <property type="entry name" value="PLP-dependent transferases"/>
    <property type="match status" value="1"/>
</dbReference>
<evidence type="ECO:0000256" key="5">
    <source>
        <dbReference type="ARBA" id="ARBA00022898"/>
    </source>
</evidence>
<dbReference type="PANTHER" id="PTHR46383:SF2">
    <property type="entry name" value="AMINOTRANSFERASE"/>
    <property type="match status" value="1"/>
</dbReference>
<dbReference type="NCBIfam" id="NF004770">
    <property type="entry name" value="PRK06108.1"/>
    <property type="match status" value="1"/>
</dbReference>
<dbReference type="Proteomes" id="UP000278222">
    <property type="component" value="Unassembled WGS sequence"/>
</dbReference>
<comment type="similarity">
    <text evidence="2 7">Belongs to the class-I pyridoxal-phosphate-dependent aminotransferase family.</text>
</comment>
<evidence type="ECO:0000256" key="3">
    <source>
        <dbReference type="ARBA" id="ARBA00022576"/>
    </source>
</evidence>
<keyword evidence="3 7" id="KW-0032">Aminotransferase</keyword>
<evidence type="ECO:0000259" key="8">
    <source>
        <dbReference type="Pfam" id="PF00155"/>
    </source>
</evidence>
<dbReference type="OrthoDB" id="9763453at2"/>
<dbReference type="GO" id="GO:0004069">
    <property type="term" value="F:L-aspartate:2-oxoglutarate aminotransferase activity"/>
    <property type="evidence" value="ECO:0007669"/>
    <property type="project" value="UniProtKB-EC"/>
</dbReference>
<accession>A0A3N1LMS7</accession>
<dbReference type="InterPro" id="IPR050596">
    <property type="entry name" value="AspAT/PAT-like"/>
</dbReference>
<dbReference type="Pfam" id="PF00155">
    <property type="entry name" value="Aminotran_1_2"/>
    <property type="match status" value="1"/>
</dbReference>
<dbReference type="EMBL" id="RJKX01000014">
    <property type="protein sequence ID" value="ROP90505.1"/>
    <property type="molecule type" value="Genomic_DNA"/>
</dbReference>
<dbReference type="InterPro" id="IPR015421">
    <property type="entry name" value="PyrdxlP-dep_Trfase_major"/>
</dbReference>
<dbReference type="InterPro" id="IPR004839">
    <property type="entry name" value="Aminotransferase_I/II_large"/>
</dbReference>
<dbReference type="RefSeq" id="WP_123689919.1">
    <property type="nucleotide sequence ID" value="NZ_AP019700.1"/>
</dbReference>
<comment type="caution">
    <text evidence="9">The sequence shown here is derived from an EMBL/GenBank/DDBJ whole genome shotgun (WGS) entry which is preliminary data.</text>
</comment>
<reference evidence="9 10" key="1">
    <citation type="submission" date="2018-11" db="EMBL/GenBank/DDBJ databases">
        <title>Genomic Encyclopedia of Type Strains, Phase IV (KMG-IV): sequencing the most valuable type-strain genomes for metagenomic binning, comparative biology and taxonomic classification.</title>
        <authorList>
            <person name="Goeker M."/>
        </authorList>
    </citation>
    <scope>NUCLEOTIDE SEQUENCE [LARGE SCALE GENOMIC DNA]</scope>
    <source>
        <strain evidence="9 10">DSM 5900</strain>
    </source>
</reference>
<dbReference type="PROSITE" id="PS00105">
    <property type="entry name" value="AA_TRANSFER_CLASS_1"/>
    <property type="match status" value="1"/>
</dbReference>
<dbReference type="Gene3D" id="3.90.1150.10">
    <property type="entry name" value="Aspartate Aminotransferase, domain 1"/>
    <property type="match status" value="1"/>
</dbReference>
<keyword evidence="4 7" id="KW-0808">Transferase</keyword>
<comment type="catalytic activity">
    <reaction evidence="6">
        <text>L-aspartate + 2-oxoglutarate = oxaloacetate + L-glutamate</text>
        <dbReference type="Rhea" id="RHEA:21824"/>
        <dbReference type="ChEBI" id="CHEBI:16452"/>
        <dbReference type="ChEBI" id="CHEBI:16810"/>
        <dbReference type="ChEBI" id="CHEBI:29985"/>
        <dbReference type="ChEBI" id="CHEBI:29991"/>
        <dbReference type="EC" id="2.6.1.1"/>
    </reaction>
</comment>
<dbReference type="GO" id="GO:0030170">
    <property type="term" value="F:pyridoxal phosphate binding"/>
    <property type="evidence" value="ECO:0007669"/>
    <property type="project" value="InterPro"/>
</dbReference>
<evidence type="ECO:0000313" key="9">
    <source>
        <dbReference type="EMBL" id="ROP90505.1"/>
    </source>
</evidence>
<protein>
    <recommendedName>
        <fullName evidence="7">Aminotransferase</fullName>
        <ecNumber evidence="7">2.6.1.-</ecNumber>
    </recommendedName>
</protein>
<name>A0A3N1LMS7_9PROT</name>
<comment type="cofactor">
    <cofactor evidence="1 7">
        <name>pyridoxal 5'-phosphate</name>
        <dbReference type="ChEBI" id="CHEBI:597326"/>
    </cofactor>
</comment>
<proteinExistence type="inferred from homology"/>
<gene>
    <name evidence="9" type="ORF">EDC65_2354</name>
</gene>
<evidence type="ECO:0000256" key="1">
    <source>
        <dbReference type="ARBA" id="ARBA00001933"/>
    </source>
</evidence>
<dbReference type="InterPro" id="IPR015422">
    <property type="entry name" value="PyrdxlP-dep_Trfase_small"/>
</dbReference>
<evidence type="ECO:0000256" key="7">
    <source>
        <dbReference type="RuleBase" id="RU000481"/>
    </source>
</evidence>
<dbReference type="InterPro" id="IPR004838">
    <property type="entry name" value="NHTrfase_class1_PyrdxlP-BS"/>
</dbReference>
<evidence type="ECO:0000256" key="6">
    <source>
        <dbReference type="ARBA" id="ARBA00049185"/>
    </source>
</evidence>